<dbReference type="InterPro" id="IPR002136">
    <property type="entry name" value="Ribosomal_uL4"/>
</dbReference>
<evidence type="ECO:0000256" key="4">
    <source>
        <dbReference type="ARBA" id="ARBA00035244"/>
    </source>
</evidence>
<comment type="function">
    <text evidence="5">Forms part of the polypeptide exit tunnel.</text>
</comment>
<comment type="caution">
    <text evidence="7">The sequence shown here is derived from an EMBL/GenBank/DDBJ whole genome shotgun (WGS) entry which is preliminary data.</text>
</comment>
<dbReference type="HAMAP" id="MF_01328_B">
    <property type="entry name" value="Ribosomal_uL4_B"/>
    <property type="match status" value="1"/>
</dbReference>
<dbReference type="Gene3D" id="3.40.1370.10">
    <property type="match status" value="1"/>
</dbReference>
<dbReference type="NCBIfam" id="TIGR03953">
    <property type="entry name" value="rplD_bact"/>
    <property type="match status" value="1"/>
</dbReference>
<gene>
    <name evidence="5" type="primary">rplD</name>
    <name evidence="7" type="ORF">A3I30_02905</name>
</gene>
<dbReference type="AlphaFoldDB" id="A0A1F5CBC2"/>
<reference evidence="7 8" key="1">
    <citation type="journal article" date="2016" name="Nat. Commun.">
        <title>Thousands of microbial genomes shed light on interconnected biogeochemical processes in an aquifer system.</title>
        <authorList>
            <person name="Anantharaman K."/>
            <person name="Brown C.T."/>
            <person name="Hug L.A."/>
            <person name="Sharon I."/>
            <person name="Castelle C.J."/>
            <person name="Probst A.J."/>
            <person name="Thomas B.C."/>
            <person name="Singh A."/>
            <person name="Wilkins M.J."/>
            <person name="Karaoz U."/>
            <person name="Brodie E.L."/>
            <person name="Williams K.H."/>
            <person name="Hubbard S.S."/>
            <person name="Banfield J.F."/>
        </authorList>
    </citation>
    <scope>NUCLEOTIDE SEQUENCE [LARGE SCALE GENOMIC DNA]</scope>
</reference>
<keyword evidence="2 5" id="KW-0689">Ribosomal protein</keyword>
<feature type="region of interest" description="Disordered" evidence="6">
    <location>
        <begin position="53"/>
        <end position="77"/>
    </location>
</feature>
<dbReference type="InterPro" id="IPR023574">
    <property type="entry name" value="Ribosomal_uL4_dom_sf"/>
</dbReference>
<keyword evidence="3 5" id="KW-0687">Ribonucleoprotein</keyword>
<proteinExistence type="inferred from homology"/>
<dbReference type="GO" id="GO:0005840">
    <property type="term" value="C:ribosome"/>
    <property type="evidence" value="ECO:0007669"/>
    <property type="project" value="UniProtKB-KW"/>
</dbReference>
<name>A0A1F5CBC2_9BACT</name>
<dbReference type="Proteomes" id="UP000177197">
    <property type="component" value="Unassembled WGS sequence"/>
</dbReference>
<comment type="subunit">
    <text evidence="5">Part of the 50S ribosomal subunit.</text>
</comment>
<dbReference type="PANTHER" id="PTHR10746:SF6">
    <property type="entry name" value="LARGE RIBOSOMAL SUBUNIT PROTEIN UL4M"/>
    <property type="match status" value="1"/>
</dbReference>
<feature type="compositionally biased region" description="Basic residues" evidence="6">
    <location>
        <begin position="63"/>
        <end position="77"/>
    </location>
</feature>
<evidence type="ECO:0000313" key="8">
    <source>
        <dbReference type="Proteomes" id="UP000177197"/>
    </source>
</evidence>
<evidence type="ECO:0000256" key="2">
    <source>
        <dbReference type="ARBA" id="ARBA00022980"/>
    </source>
</evidence>
<comment type="function">
    <text evidence="5">One of the primary rRNA binding proteins, this protein initially binds near the 5'-end of the 23S rRNA. It is important during the early stages of 50S assembly. It makes multiple contacts with different domains of the 23S rRNA in the assembled 50S subunit and ribosome.</text>
</comment>
<dbReference type="GO" id="GO:0006412">
    <property type="term" value="P:translation"/>
    <property type="evidence" value="ECO:0007669"/>
    <property type="project" value="UniProtKB-UniRule"/>
</dbReference>
<keyword evidence="5" id="KW-0699">rRNA-binding</keyword>
<evidence type="ECO:0000256" key="6">
    <source>
        <dbReference type="SAM" id="MobiDB-lite"/>
    </source>
</evidence>
<evidence type="ECO:0000256" key="3">
    <source>
        <dbReference type="ARBA" id="ARBA00023274"/>
    </source>
</evidence>
<dbReference type="EMBL" id="MEYV01000011">
    <property type="protein sequence ID" value="OGD40192.1"/>
    <property type="molecule type" value="Genomic_DNA"/>
</dbReference>
<keyword evidence="5" id="KW-0694">RNA-binding</keyword>
<evidence type="ECO:0000313" key="7">
    <source>
        <dbReference type="EMBL" id="OGD40192.1"/>
    </source>
</evidence>
<dbReference type="GO" id="GO:0019843">
    <property type="term" value="F:rRNA binding"/>
    <property type="evidence" value="ECO:0007669"/>
    <property type="project" value="UniProtKB-UniRule"/>
</dbReference>
<dbReference type="GO" id="GO:0003735">
    <property type="term" value="F:structural constituent of ribosome"/>
    <property type="evidence" value="ECO:0007669"/>
    <property type="project" value="InterPro"/>
</dbReference>
<accession>A0A1F5CBC2</accession>
<dbReference type="GO" id="GO:1990904">
    <property type="term" value="C:ribonucleoprotein complex"/>
    <property type="evidence" value="ECO:0007669"/>
    <property type="project" value="UniProtKB-KW"/>
</dbReference>
<sequence>MKDIKVYNQEGKEIGKLELNEAIFNLSWNADLVHQALGKILANSRQVLANTKDRAQVSGGGRKPWKQKGTGRARHGSIRSPLWKGGGVSFGPTSQRNFKVKINKKMARKALLTVLSAKFKDNELLVIDRLKLAGAKTRELSKILGAFPKIKSALVILPKKDDDILRASANLPGVKIITTDNLNIFDILKYQNVFLTRDVVDYLHKTYGKTVK</sequence>
<dbReference type="Pfam" id="PF00573">
    <property type="entry name" value="Ribosomal_L4"/>
    <property type="match status" value="1"/>
</dbReference>
<evidence type="ECO:0000256" key="5">
    <source>
        <dbReference type="HAMAP-Rule" id="MF_01328"/>
    </source>
</evidence>
<organism evidence="7 8">
    <name type="scientific">Candidatus Azambacteria bacterium RIFCSPLOWO2_02_FULL_44_14</name>
    <dbReference type="NCBI Taxonomy" id="1797306"/>
    <lineage>
        <taxon>Bacteria</taxon>
        <taxon>Candidatus Azamiibacteriota</taxon>
    </lineage>
</organism>
<dbReference type="PANTHER" id="PTHR10746">
    <property type="entry name" value="50S RIBOSOMAL PROTEIN L4"/>
    <property type="match status" value="1"/>
</dbReference>
<protein>
    <recommendedName>
        <fullName evidence="4 5">Large ribosomal subunit protein uL4</fullName>
    </recommendedName>
</protein>
<dbReference type="SUPFAM" id="SSF52166">
    <property type="entry name" value="Ribosomal protein L4"/>
    <property type="match status" value="1"/>
</dbReference>
<comment type="similarity">
    <text evidence="1 5">Belongs to the universal ribosomal protein uL4 family.</text>
</comment>
<dbReference type="InterPro" id="IPR013005">
    <property type="entry name" value="Ribosomal_uL4-like"/>
</dbReference>
<evidence type="ECO:0000256" key="1">
    <source>
        <dbReference type="ARBA" id="ARBA00010528"/>
    </source>
</evidence>